<feature type="chain" id="PRO_5040961970" evidence="1">
    <location>
        <begin position="25"/>
        <end position="101"/>
    </location>
</feature>
<accession>A0A9W7GWP7</accession>
<evidence type="ECO:0000313" key="3">
    <source>
        <dbReference type="Proteomes" id="UP001165190"/>
    </source>
</evidence>
<gene>
    <name evidence="2" type="ORF">HRI_000213400</name>
</gene>
<evidence type="ECO:0000313" key="2">
    <source>
        <dbReference type="EMBL" id="GMI65441.1"/>
    </source>
</evidence>
<dbReference type="AlphaFoldDB" id="A0A9W7GWP7"/>
<feature type="signal peptide" evidence="1">
    <location>
        <begin position="1"/>
        <end position="24"/>
    </location>
</feature>
<comment type="caution">
    <text evidence="2">The sequence shown here is derived from an EMBL/GenBank/DDBJ whole genome shotgun (WGS) entry which is preliminary data.</text>
</comment>
<dbReference type="OrthoDB" id="1400180at2759"/>
<protein>
    <submittedName>
        <fullName evidence="2">Uncharacterized protein</fullName>
    </submittedName>
</protein>
<name>A0A9W7GWP7_HIBTR</name>
<keyword evidence="1" id="KW-0732">Signal</keyword>
<dbReference type="EMBL" id="BSYR01000003">
    <property type="protein sequence ID" value="GMI65441.1"/>
    <property type="molecule type" value="Genomic_DNA"/>
</dbReference>
<reference evidence="2" key="1">
    <citation type="submission" date="2023-05" db="EMBL/GenBank/DDBJ databases">
        <title>Genome and transcriptome analyses reveal genes involved in the formation of fine ridges on petal epidermal cells in Hibiscus trionum.</title>
        <authorList>
            <person name="Koshimizu S."/>
            <person name="Masuda S."/>
            <person name="Ishii T."/>
            <person name="Shirasu K."/>
            <person name="Hoshino A."/>
            <person name="Arita M."/>
        </authorList>
    </citation>
    <scope>NUCLEOTIDE SEQUENCE</scope>
    <source>
        <strain evidence="2">Hamamatsu line</strain>
    </source>
</reference>
<sequence>MKQNCLYLTILVLVISNSMHSSKSISTVINSTVSVVADELEFLMDSHVSRILQTGGYWTSSYSTASQPVVSCGRYQPYSSCLPSSNRPVTTQNCGTYTRGC</sequence>
<dbReference type="Proteomes" id="UP001165190">
    <property type="component" value="Unassembled WGS sequence"/>
</dbReference>
<evidence type="ECO:0000256" key="1">
    <source>
        <dbReference type="SAM" id="SignalP"/>
    </source>
</evidence>
<keyword evidence="3" id="KW-1185">Reference proteome</keyword>
<organism evidence="2 3">
    <name type="scientific">Hibiscus trionum</name>
    <name type="common">Flower of an hour</name>
    <dbReference type="NCBI Taxonomy" id="183268"/>
    <lineage>
        <taxon>Eukaryota</taxon>
        <taxon>Viridiplantae</taxon>
        <taxon>Streptophyta</taxon>
        <taxon>Embryophyta</taxon>
        <taxon>Tracheophyta</taxon>
        <taxon>Spermatophyta</taxon>
        <taxon>Magnoliopsida</taxon>
        <taxon>eudicotyledons</taxon>
        <taxon>Gunneridae</taxon>
        <taxon>Pentapetalae</taxon>
        <taxon>rosids</taxon>
        <taxon>malvids</taxon>
        <taxon>Malvales</taxon>
        <taxon>Malvaceae</taxon>
        <taxon>Malvoideae</taxon>
        <taxon>Hibiscus</taxon>
    </lineage>
</organism>
<proteinExistence type="predicted"/>